<dbReference type="InterPro" id="IPR036390">
    <property type="entry name" value="WH_DNA-bd_sf"/>
</dbReference>
<dbReference type="STRING" id="882082.SaccyDRAFT_1475"/>
<proteinExistence type="predicted"/>
<dbReference type="HOGENOM" id="CLU_2571787_0_0_11"/>
<protein>
    <submittedName>
        <fullName evidence="1">Sugar-specific transcriptional regulator TrmB</fullName>
    </submittedName>
</protein>
<keyword evidence="2" id="KW-1185">Reference proteome</keyword>
<organism evidence="1 2">
    <name type="scientific">Saccharomonospora cyanea NA-134</name>
    <dbReference type="NCBI Taxonomy" id="882082"/>
    <lineage>
        <taxon>Bacteria</taxon>
        <taxon>Bacillati</taxon>
        <taxon>Actinomycetota</taxon>
        <taxon>Actinomycetes</taxon>
        <taxon>Pseudonocardiales</taxon>
        <taxon>Pseudonocardiaceae</taxon>
        <taxon>Saccharomonospora</taxon>
    </lineage>
</organism>
<name>H5XEY4_9PSEU</name>
<dbReference type="AlphaFoldDB" id="H5XEY4"/>
<evidence type="ECO:0000313" key="1">
    <source>
        <dbReference type="EMBL" id="EHR60378.1"/>
    </source>
</evidence>
<evidence type="ECO:0000313" key="2">
    <source>
        <dbReference type="Proteomes" id="UP000002791"/>
    </source>
</evidence>
<gene>
    <name evidence="1" type="ORF">SaccyDRAFT_1475</name>
</gene>
<dbReference type="SUPFAM" id="SSF46785">
    <property type="entry name" value="Winged helix' DNA-binding domain"/>
    <property type="match status" value="1"/>
</dbReference>
<dbReference type="EMBL" id="CM001440">
    <property type="protein sequence ID" value="EHR60378.1"/>
    <property type="molecule type" value="Genomic_DNA"/>
</dbReference>
<sequence length="81" mass="9309">MNVRRAVLKAIADGSWYSYPEVRDYVAAEQGVPRDQVYRTIRGMYRKGVIERHGWPLPFDAEEDVRLIRLATPTRSTGGRS</sequence>
<accession>H5XEY4</accession>
<reference evidence="1 2" key="1">
    <citation type="submission" date="2011-11" db="EMBL/GenBank/DDBJ databases">
        <title>The Noncontiguous Finished sequence of Saccharomonospora cyanea NA-134.</title>
        <authorList>
            <consortium name="US DOE Joint Genome Institute"/>
            <person name="Lucas S."/>
            <person name="Han J."/>
            <person name="Lapidus A."/>
            <person name="Cheng J.-F."/>
            <person name="Goodwin L."/>
            <person name="Pitluck S."/>
            <person name="Peters L."/>
            <person name="Ovchinnikova G."/>
            <person name="Lu M."/>
            <person name="Detter J.C."/>
            <person name="Han C."/>
            <person name="Tapia R."/>
            <person name="Land M."/>
            <person name="Hauser L."/>
            <person name="Kyrpides N."/>
            <person name="Ivanova N."/>
            <person name="Pagani I."/>
            <person name="Brambilla E.-M."/>
            <person name="Klenk H.-P."/>
            <person name="Woyke T."/>
        </authorList>
    </citation>
    <scope>NUCLEOTIDE SEQUENCE [LARGE SCALE GENOMIC DNA]</scope>
    <source>
        <strain evidence="1 2">NA-134</strain>
    </source>
</reference>
<dbReference type="Proteomes" id="UP000002791">
    <property type="component" value="Chromosome"/>
</dbReference>